<keyword evidence="3" id="KW-1185">Reference proteome</keyword>
<dbReference type="EMBL" id="JWZX01001285">
    <property type="protein sequence ID" value="KOO34236.1"/>
    <property type="molecule type" value="Genomic_DNA"/>
</dbReference>
<evidence type="ECO:0000313" key="2">
    <source>
        <dbReference type="EMBL" id="KOO34236.1"/>
    </source>
</evidence>
<dbReference type="AlphaFoldDB" id="A0A0M0K5U3"/>
<evidence type="ECO:0000256" key="1">
    <source>
        <dbReference type="SAM" id="MobiDB-lite"/>
    </source>
</evidence>
<feature type="region of interest" description="Disordered" evidence="1">
    <location>
        <begin position="1"/>
        <end position="25"/>
    </location>
</feature>
<gene>
    <name evidence="2" type="ORF">Ctob_016421</name>
</gene>
<reference evidence="3" key="1">
    <citation type="journal article" date="2015" name="PLoS Genet.">
        <title>Genome Sequence and Transcriptome Analyses of Chrysochromulina tobin: Metabolic Tools for Enhanced Algal Fitness in the Prominent Order Prymnesiales (Haptophyceae).</title>
        <authorList>
            <person name="Hovde B.T."/>
            <person name="Deodato C.R."/>
            <person name="Hunsperger H.M."/>
            <person name="Ryken S.A."/>
            <person name="Yost W."/>
            <person name="Jha R.K."/>
            <person name="Patterson J."/>
            <person name="Monnat R.J. Jr."/>
            <person name="Barlow S.B."/>
            <person name="Starkenburg S.R."/>
            <person name="Cattolico R.A."/>
        </authorList>
    </citation>
    <scope>NUCLEOTIDE SEQUENCE</scope>
    <source>
        <strain evidence="3">CCMP291</strain>
    </source>
</reference>
<dbReference type="Proteomes" id="UP000037460">
    <property type="component" value="Unassembled WGS sequence"/>
</dbReference>
<comment type="caution">
    <text evidence="2">The sequence shown here is derived from an EMBL/GenBank/DDBJ whole genome shotgun (WGS) entry which is preliminary data.</text>
</comment>
<protein>
    <submittedName>
        <fullName evidence="2">Uncharacterized protein</fullName>
    </submittedName>
</protein>
<evidence type="ECO:0000313" key="3">
    <source>
        <dbReference type="Proteomes" id="UP000037460"/>
    </source>
</evidence>
<name>A0A0M0K5U3_9EUKA</name>
<proteinExistence type="predicted"/>
<accession>A0A0M0K5U3</accession>
<feature type="non-terminal residue" evidence="2">
    <location>
        <position position="1"/>
    </location>
</feature>
<feature type="compositionally biased region" description="Polar residues" evidence="1">
    <location>
        <begin position="1"/>
        <end position="10"/>
    </location>
</feature>
<organism evidence="2 3">
    <name type="scientific">Chrysochromulina tobinii</name>
    <dbReference type="NCBI Taxonomy" id="1460289"/>
    <lineage>
        <taxon>Eukaryota</taxon>
        <taxon>Haptista</taxon>
        <taxon>Haptophyta</taxon>
        <taxon>Prymnesiophyceae</taxon>
        <taxon>Prymnesiales</taxon>
        <taxon>Chrysochromulinaceae</taxon>
        <taxon>Chrysochromulina</taxon>
    </lineage>
</organism>
<sequence>SVSKASSPGKSTDRYLTFTVPPKNSKPSSALYATSQYATVVPEPTPPNVMPLISLFAPTIAPPCQTRTYRRVPDDSVGLLPPYVWPVMPSIVVVVATLVGALPSRMSPPHLPRSPSAMASLELSVTAVAEPLRALSERMVVRVIGLLAVPEATSAPPFKTTSAGAATPFGTGSAKMVVPAGIVRVADTRTWAARMYEMFAPRAVFEEYVFDSKVTFESSVANGGVRAALAALEVHVALAILPLHASHE</sequence>